<keyword evidence="3" id="KW-1185">Reference proteome</keyword>
<dbReference type="Proteomes" id="UP000391919">
    <property type="component" value="Unassembled WGS sequence"/>
</dbReference>
<gene>
    <name evidence="2" type="primary">yuiD</name>
    <name evidence="2" type="ORF">BpJC7_29520</name>
</gene>
<dbReference type="InterPro" id="IPR003832">
    <property type="entry name" value="DUF212"/>
</dbReference>
<feature type="transmembrane region" description="Helical" evidence="1">
    <location>
        <begin position="64"/>
        <end position="83"/>
    </location>
</feature>
<accession>A0A5J4JKA7</accession>
<dbReference type="Pfam" id="PF02681">
    <property type="entry name" value="DUF212"/>
    <property type="match status" value="1"/>
</dbReference>
<dbReference type="AlphaFoldDB" id="A0A5J4JKA7"/>
<sequence>MFLPYPILAAVLGMLAAQIIKVPIHLVTSGEFNWRLAFSTGGMPSSHTSMVIALTTAIGLTSGFYSNAFAISLIFSSIVIYDATGVRRQAGYHAEVLNQLIADFNRLLETLKDPDMKNAESRKQLKELLGHKPAEVFFGIITGIVVGIVTFIFYPF</sequence>
<dbReference type="RefSeq" id="WP_151680492.1">
    <property type="nucleotide sequence ID" value="NZ_BKZQ01000058.1"/>
</dbReference>
<dbReference type="PANTHER" id="PTHR31446">
    <property type="entry name" value="ACID PHOSPHATASE/VANADIUM-DEPENDENT HALOPEROXIDASE-RELATED PROTEIN"/>
    <property type="match status" value="1"/>
</dbReference>
<evidence type="ECO:0000313" key="3">
    <source>
        <dbReference type="Proteomes" id="UP000391919"/>
    </source>
</evidence>
<proteinExistence type="predicted"/>
<evidence type="ECO:0000256" key="1">
    <source>
        <dbReference type="SAM" id="Phobius"/>
    </source>
</evidence>
<dbReference type="PANTHER" id="PTHR31446:SF29">
    <property type="entry name" value="ACID PHOSPHATASE_VANADIUM-DEPENDENT HALOPEROXIDASE-RELATED PROTEIN"/>
    <property type="match status" value="1"/>
</dbReference>
<evidence type="ECO:0000313" key="2">
    <source>
        <dbReference type="EMBL" id="GER71649.1"/>
    </source>
</evidence>
<comment type="caution">
    <text evidence="2">The sequence shown here is derived from an EMBL/GenBank/DDBJ whole genome shotgun (WGS) entry which is preliminary data.</text>
</comment>
<feature type="transmembrane region" description="Helical" evidence="1">
    <location>
        <begin position="6"/>
        <end position="24"/>
    </location>
</feature>
<reference evidence="2 3" key="1">
    <citation type="submission" date="2019-09" db="EMBL/GenBank/DDBJ databases">
        <title>Draft genome sequence of Bacillus sp. JC-7.</title>
        <authorList>
            <person name="Tanaka N."/>
            <person name="Shiwa Y."/>
            <person name="Fujita N."/>
            <person name="Tanasupawat S."/>
        </authorList>
    </citation>
    <scope>NUCLEOTIDE SEQUENCE [LARGE SCALE GENOMIC DNA]</scope>
    <source>
        <strain evidence="2 3">JC-7</strain>
    </source>
</reference>
<keyword evidence="1" id="KW-0812">Transmembrane</keyword>
<name>A0A5J4JKA7_9BACI</name>
<protein>
    <submittedName>
        <fullName evidence="2">Membrane protein YuiD</fullName>
    </submittedName>
</protein>
<keyword evidence="1" id="KW-1133">Transmembrane helix</keyword>
<keyword evidence="1" id="KW-0472">Membrane</keyword>
<dbReference type="EMBL" id="BKZQ01000058">
    <property type="protein sequence ID" value="GER71649.1"/>
    <property type="molecule type" value="Genomic_DNA"/>
</dbReference>
<organism evidence="2 3">
    <name type="scientific">Weizmannia acidilactici</name>
    <dbReference type="NCBI Taxonomy" id="2607726"/>
    <lineage>
        <taxon>Bacteria</taxon>
        <taxon>Bacillati</taxon>
        <taxon>Bacillota</taxon>
        <taxon>Bacilli</taxon>
        <taxon>Bacillales</taxon>
        <taxon>Bacillaceae</taxon>
        <taxon>Heyndrickxia</taxon>
    </lineage>
</organism>
<feature type="transmembrane region" description="Helical" evidence="1">
    <location>
        <begin position="136"/>
        <end position="154"/>
    </location>
</feature>